<comment type="caution">
    <text evidence="5">The sequence shown here is derived from an EMBL/GenBank/DDBJ whole genome shotgun (WGS) entry which is preliminary data.</text>
</comment>
<dbReference type="GO" id="GO:0005840">
    <property type="term" value="C:ribosome"/>
    <property type="evidence" value="ECO:0007669"/>
    <property type="project" value="UniProtKB-KW"/>
</dbReference>
<evidence type="ECO:0000313" key="5">
    <source>
        <dbReference type="EMBL" id="OGC18582.1"/>
    </source>
</evidence>
<dbReference type="GO" id="GO:0006412">
    <property type="term" value="P:translation"/>
    <property type="evidence" value="ECO:0007669"/>
    <property type="project" value="UniProtKB-UniRule"/>
</dbReference>
<keyword evidence="4" id="KW-0699">rRNA-binding</keyword>
<dbReference type="NCBIfam" id="TIGR00166">
    <property type="entry name" value="S6"/>
    <property type="match status" value="1"/>
</dbReference>
<dbReference type="STRING" id="1802579.A2310_02100"/>
<dbReference type="GO" id="GO:0003735">
    <property type="term" value="F:structural constituent of ribosome"/>
    <property type="evidence" value="ECO:0007669"/>
    <property type="project" value="InterPro"/>
</dbReference>
<dbReference type="Pfam" id="PF01250">
    <property type="entry name" value="Ribosomal_S6"/>
    <property type="match status" value="1"/>
</dbReference>
<dbReference type="GO" id="GO:1990904">
    <property type="term" value="C:ribonucleoprotein complex"/>
    <property type="evidence" value="ECO:0007669"/>
    <property type="project" value="UniProtKB-KW"/>
</dbReference>
<comment type="function">
    <text evidence="2 4">Binds together with bS18 to 16S ribosomal RNA.</text>
</comment>
<evidence type="ECO:0000256" key="4">
    <source>
        <dbReference type="HAMAP-Rule" id="MF_00360"/>
    </source>
</evidence>
<gene>
    <name evidence="4" type="primary">rpsF</name>
    <name evidence="5" type="ORF">A2310_02100</name>
</gene>
<dbReference type="Proteomes" id="UP000178417">
    <property type="component" value="Unassembled WGS sequence"/>
</dbReference>
<dbReference type="HAMAP" id="MF_00360">
    <property type="entry name" value="Ribosomal_bS6"/>
    <property type="match status" value="1"/>
</dbReference>
<dbReference type="PANTHER" id="PTHR21011">
    <property type="entry name" value="MITOCHONDRIAL 28S RIBOSOMAL PROTEIN S6"/>
    <property type="match status" value="1"/>
</dbReference>
<keyword evidence="4" id="KW-0687">Ribonucleoprotein</keyword>
<dbReference type="EMBL" id="MEUB01000071">
    <property type="protein sequence ID" value="OGC18582.1"/>
    <property type="molecule type" value="Genomic_DNA"/>
</dbReference>
<dbReference type="InterPro" id="IPR000529">
    <property type="entry name" value="Ribosomal_bS6"/>
</dbReference>
<dbReference type="GO" id="GO:0005737">
    <property type="term" value="C:cytoplasm"/>
    <property type="evidence" value="ECO:0007669"/>
    <property type="project" value="UniProtKB-ARBA"/>
</dbReference>
<sequence>MRDYEALVILKPILTEEQVASFVARAKKKIESKNGEFVKVENMGNRKLPFRMNKHKSEKDGLFILIKFKGEGDIVFALRDDFRIQEDILRHLISHVSEDQKVLIEELEVEHVAEVKEAN</sequence>
<dbReference type="InterPro" id="IPR014717">
    <property type="entry name" value="Transl_elong_EF1B/ribsomal_bS6"/>
</dbReference>
<evidence type="ECO:0000256" key="1">
    <source>
        <dbReference type="ARBA" id="ARBA00009512"/>
    </source>
</evidence>
<evidence type="ECO:0000313" key="6">
    <source>
        <dbReference type="Proteomes" id="UP000178417"/>
    </source>
</evidence>
<dbReference type="InterPro" id="IPR035980">
    <property type="entry name" value="Ribosomal_bS6_sf"/>
</dbReference>
<reference evidence="5 6" key="1">
    <citation type="journal article" date="2016" name="Nat. Commun.">
        <title>Thousands of microbial genomes shed light on interconnected biogeochemical processes in an aquifer system.</title>
        <authorList>
            <person name="Anantharaman K."/>
            <person name="Brown C.T."/>
            <person name="Hug L.A."/>
            <person name="Sharon I."/>
            <person name="Castelle C.J."/>
            <person name="Probst A.J."/>
            <person name="Thomas B.C."/>
            <person name="Singh A."/>
            <person name="Wilkins M.J."/>
            <person name="Karaoz U."/>
            <person name="Brodie E.L."/>
            <person name="Williams K.H."/>
            <person name="Hubbard S.S."/>
            <person name="Banfield J.F."/>
        </authorList>
    </citation>
    <scope>NUCLEOTIDE SEQUENCE [LARGE SCALE GENOMIC DNA]</scope>
</reference>
<dbReference type="Gene3D" id="3.30.70.60">
    <property type="match status" value="1"/>
</dbReference>
<protein>
    <recommendedName>
        <fullName evidence="3 4">Small ribosomal subunit protein bS6</fullName>
    </recommendedName>
</protein>
<keyword evidence="4 5" id="KW-0689">Ribosomal protein</keyword>
<keyword evidence="4" id="KW-0694">RNA-binding</keyword>
<dbReference type="SUPFAM" id="SSF54995">
    <property type="entry name" value="Ribosomal protein S6"/>
    <property type="match status" value="1"/>
</dbReference>
<dbReference type="CDD" id="cd00473">
    <property type="entry name" value="bS6"/>
    <property type="match status" value="1"/>
</dbReference>
<proteinExistence type="inferred from homology"/>
<organism evidence="5 6">
    <name type="scientific">candidate division WOR-1 bacterium RIFOXYB2_FULL_37_13</name>
    <dbReference type="NCBI Taxonomy" id="1802579"/>
    <lineage>
        <taxon>Bacteria</taxon>
        <taxon>Bacillati</taxon>
        <taxon>Saganbacteria</taxon>
    </lineage>
</organism>
<dbReference type="PANTHER" id="PTHR21011:SF1">
    <property type="entry name" value="SMALL RIBOSOMAL SUBUNIT PROTEIN BS6M"/>
    <property type="match status" value="1"/>
</dbReference>
<dbReference type="InterPro" id="IPR020814">
    <property type="entry name" value="Ribosomal_S6_plastid/chlpt"/>
</dbReference>
<evidence type="ECO:0000256" key="2">
    <source>
        <dbReference type="ARBA" id="ARBA00035104"/>
    </source>
</evidence>
<dbReference type="AlphaFoldDB" id="A0A1F4SDS8"/>
<evidence type="ECO:0000256" key="3">
    <source>
        <dbReference type="ARBA" id="ARBA00035294"/>
    </source>
</evidence>
<dbReference type="GO" id="GO:0070181">
    <property type="term" value="F:small ribosomal subunit rRNA binding"/>
    <property type="evidence" value="ECO:0007669"/>
    <property type="project" value="TreeGrafter"/>
</dbReference>
<name>A0A1F4SDS8_UNCSA</name>
<accession>A0A1F4SDS8</accession>
<comment type="similarity">
    <text evidence="1 4">Belongs to the bacterial ribosomal protein bS6 family.</text>
</comment>